<accession>A0A1J7BK01</accession>
<organism evidence="1 2">
    <name type="scientific">Mangrovactinospora gilvigrisea</name>
    <dbReference type="NCBI Taxonomy" id="1428644"/>
    <lineage>
        <taxon>Bacteria</taxon>
        <taxon>Bacillati</taxon>
        <taxon>Actinomycetota</taxon>
        <taxon>Actinomycetes</taxon>
        <taxon>Kitasatosporales</taxon>
        <taxon>Streptomycetaceae</taxon>
        <taxon>Mangrovactinospora</taxon>
    </lineage>
</organism>
<name>A0A1J7BK01_9ACTN</name>
<reference evidence="1 2" key="1">
    <citation type="submission" date="2016-10" db="EMBL/GenBank/DDBJ databases">
        <title>Genome sequence of Streptomyces gilvigriseus MUSC 26.</title>
        <authorList>
            <person name="Lee L.-H."/>
            <person name="Ser H.-L."/>
        </authorList>
    </citation>
    <scope>NUCLEOTIDE SEQUENCE [LARGE SCALE GENOMIC DNA]</scope>
    <source>
        <strain evidence="1 2">MUSC 26</strain>
    </source>
</reference>
<keyword evidence="2" id="KW-1185">Reference proteome</keyword>
<dbReference type="Proteomes" id="UP000243342">
    <property type="component" value="Unassembled WGS sequence"/>
</dbReference>
<evidence type="ECO:0000313" key="1">
    <source>
        <dbReference type="EMBL" id="OIV38966.1"/>
    </source>
</evidence>
<dbReference type="AlphaFoldDB" id="A0A1J7BK01"/>
<gene>
    <name evidence="1" type="ORF">BIV57_03150</name>
</gene>
<sequence length="113" mass="11933">MSEQQQTGAETGNENARRVRKLTASVRGFVASGGGAEGARGAVEHVGRDVHRIVLVGADGRWGDLVAASRGEAEAALREAGVEVVESLDGEVANRMRSGSYEWNRMAGLQLRG</sequence>
<proteinExistence type="predicted"/>
<comment type="caution">
    <text evidence="1">The sequence shown here is derived from an EMBL/GenBank/DDBJ whole genome shotgun (WGS) entry which is preliminary data.</text>
</comment>
<protein>
    <submittedName>
        <fullName evidence="1">Uncharacterized protein</fullName>
    </submittedName>
</protein>
<dbReference type="STRING" id="1428644.BIV57_03150"/>
<dbReference type="RefSeq" id="WP_071655080.1">
    <property type="nucleotide sequence ID" value="NZ_MLCF01000009.1"/>
</dbReference>
<dbReference type="EMBL" id="MLCF01000009">
    <property type="protein sequence ID" value="OIV38966.1"/>
    <property type="molecule type" value="Genomic_DNA"/>
</dbReference>
<evidence type="ECO:0000313" key="2">
    <source>
        <dbReference type="Proteomes" id="UP000243342"/>
    </source>
</evidence>